<feature type="transmembrane region" description="Helical" evidence="2">
    <location>
        <begin position="64"/>
        <end position="85"/>
    </location>
</feature>
<dbReference type="AlphaFoldDB" id="A0A2H5A2V1"/>
<dbReference type="EMBL" id="CP019155">
    <property type="protein sequence ID" value="AUG49076.1"/>
    <property type="molecule type" value="Genomic_DNA"/>
</dbReference>
<accession>A0A2H5A2V1</accession>
<keyword evidence="2" id="KW-1133">Transmembrane helix</keyword>
<evidence type="ECO:0000256" key="1">
    <source>
        <dbReference type="SAM" id="MobiDB-lite"/>
    </source>
</evidence>
<organism evidence="3 4">
    <name type="scientific">Haloarcula taiwanensis</name>
    <dbReference type="NCBI Taxonomy" id="1932004"/>
    <lineage>
        <taxon>Archaea</taxon>
        <taxon>Methanobacteriati</taxon>
        <taxon>Methanobacteriota</taxon>
        <taxon>Stenosarchaea group</taxon>
        <taxon>Halobacteria</taxon>
        <taxon>Halobacteriales</taxon>
        <taxon>Haloarculaceae</taxon>
        <taxon>Haloarcula</taxon>
    </lineage>
</organism>
<keyword evidence="2" id="KW-0472">Membrane</keyword>
<keyword evidence="2" id="KW-0812">Transmembrane</keyword>
<feature type="transmembrane region" description="Helical" evidence="2">
    <location>
        <begin position="33"/>
        <end position="52"/>
    </location>
</feature>
<name>A0A2H5A2V1_9EURY</name>
<dbReference type="OrthoDB" id="377024at2157"/>
<evidence type="ECO:0000313" key="4">
    <source>
        <dbReference type="Proteomes" id="UP000242917"/>
    </source>
</evidence>
<feature type="region of interest" description="Disordered" evidence="1">
    <location>
        <begin position="1"/>
        <end position="23"/>
    </location>
</feature>
<sequence>MEATENSADRCTPMERVSYTNQNRQRGQIDEKYGLGAFVAVIPASPLATAAVKMQHHLSALAGFSWLSATVLARQVVTIIVAATLEEAWL</sequence>
<dbReference type="KEGG" id="hta:BVU17_15950"/>
<keyword evidence="4" id="KW-1185">Reference proteome</keyword>
<evidence type="ECO:0000256" key="2">
    <source>
        <dbReference type="SAM" id="Phobius"/>
    </source>
</evidence>
<gene>
    <name evidence="3" type="ORF">BVU17_15950</name>
</gene>
<reference evidence="3 4" key="1">
    <citation type="submission" date="2017-01" db="EMBL/GenBank/DDBJ databases">
        <title>A Red Light-Sensitive Sensory Rhodopsin I From Haloarcula taiwanensis, A New Haloarchaeon Isolated From Taiwan.</title>
        <authorList>
            <person name="Yang C.-S."/>
            <person name="Han Y.-A."/>
            <person name="Chen P.-C."/>
            <person name="Ng W.V."/>
            <person name="Chen T.-W."/>
        </authorList>
    </citation>
    <scope>NUCLEOTIDE SEQUENCE [LARGE SCALE GENOMIC DNA]</scope>
    <source>
        <strain evidence="3 4">Taiwanensis</strain>
    </source>
</reference>
<evidence type="ECO:0000313" key="3">
    <source>
        <dbReference type="EMBL" id="AUG49076.1"/>
    </source>
</evidence>
<proteinExistence type="predicted"/>
<dbReference type="Proteomes" id="UP000242917">
    <property type="component" value="Chromosome II"/>
</dbReference>
<protein>
    <submittedName>
        <fullName evidence="3">Uncharacterized protein</fullName>
    </submittedName>
</protein>